<reference evidence="2" key="1">
    <citation type="submission" date="2018-11" db="EMBL/GenBank/DDBJ databases">
        <title>Shewanella sp. M2.</title>
        <authorList>
            <person name="Hwang Y.J."/>
            <person name="Hwang C.Y."/>
        </authorList>
    </citation>
    <scope>NUCLEOTIDE SEQUENCE [LARGE SCALE GENOMIC DNA]</scope>
    <source>
        <strain evidence="2">LMG 19866</strain>
    </source>
</reference>
<dbReference type="Proteomes" id="UP000278035">
    <property type="component" value="Chromosome"/>
</dbReference>
<keyword evidence="2" id="KW-1185">Reference proteome</keyword>
<evidence type="ECO:0000313" key="2">
    <source>
        <dbReference type="Proteomes" id="UP000278035"/>
    </source>
</evidence>
<accession>A0A3G8LYW7</accession>
<name>A0A3G8LYW7_9GAMM</name>
<proteinExistence type="predicted"/>
<gene>
    <name evidence="1" type="ORF">EGC82_19895</name>
</gene>
<dbReference type="KEGG" id="slj:EGC82_19895"/>
<evidence type="ECO:0000313" key="1">
    <source>
        <dbReference type="EMBL" id="AZG74811.1"/>
    </source>
</evidence>
<organism evidence="1 2">
    <name type="scientific">Shewanella livingstonensis</name>
    <dbReference type="NCBI Taxonomy" id="150120"/>
    <lineage>
        <taxon>Bacteria</taxon>
        <taxon>Pseudomonadati</taxon>
        <taxon>Pseudomonadota</taxon>
        <taxon>Gammaproteobacteria</taxon>
        <taxon>Alteromonadales</taxon>
        <taxon>Shewanellaceae</taxon>
        <taxon>Shewanella</taxon>
    </lineage>
</organism>
<dbReference type="RefSeq" id="WP_124732288.1">
    <property type="nucleotide sequence ID" value="NZ_CBCSKC010000071.1"/>
</dbReference>
<sequence>MSIKLIESIVNKSKTLSAFTSDELRGLYKFSVENSDFRALKVAVNNVTGIYDYNELKPYWLLNDFSASKWYIEIKDNGIIYKRTIDWDAVTLNDNLKLTDPRHSRLLNAFKYWITATDNPRENAGKFKKGVSVNISILLIIAIINSILIHGEAIQLTEQHLSGLSADFLMALMVKYGENGTLNGLYDYTNKVRKFLLEKISCISADEAESFAKKYPYITRSLLPEEKVLDFSVIDRVKACCWLNKNSYYQREVHLEKLGQIMQIHLQGNASILHSFIYDSQIIPVSNKGVSNFDELKLVDIDGVKEFKAIPCVEESELMGENSMRSTLGALKLLNTVQGRYDVSQFPPQVLNAITFSRISEHIKLKRKGRYITLPPQLVFNLIESCFEFCHKYQDSILNSVFSLLTERIIKSSGKNSNKNYFYGKGPNYIHNTPSTERGAWVITDAIKLIDNKLIKIGVKRLSIPYSEDGVFKKRRNNESFFALYDVLIGSIQILTGAIMAKRIDELLTLKSNGNLYPNIDPSSAIGEKTDYELISYLKKSGNGGKHGMNAKIKRPIPRSFAQIIWKLEQFNQVISRAGLNKSKLSLFNNLSPRELVIDKINKRSFYMHVDAVCDYFETPLVTFENGEQRRYYIRQHQLRRFFTMVFFWSKSFDGLDTLRWMLGHTDVQHLYNYITESETGAVLNGVKASYIIDVIEKNKLDYIQQLADVIAEYYGVDSANVSLSTIADAASDYGDTNDYKTIPHIEQLKQQERLESQILELLDEGVISLEPEFFTIEHEGHKINDFTLILRVNKLD</sequence>
<dbReference type="OrthoDB" id="8914001at2"/>
<dbReference type="AlphaFoldDB" id="A0A3G8LYW7"/>
<dbReference type="EMBL" id="CP034015">
    <property type="protein sequence ID" value="AZG74811.1"/>
    <property type="molecule type" value="Genomic_DNA"/>
</dbReference>
<protein>
    <submittedName>
        <fullName evidence="1">Integrase</fullName>
    </submittedName>
</protein>